<feature type="region of interest" description="Disordered" evidence="1">
    <location>
        <begin position="259"/>
        <end position="281"/>
    </location>
</feature>
<reference evidence="4" key="1">
    <citation type="submission" date="2009-05" db="EMBL/GenBank/DDBJ databases">
        <title>The genome sequence of Ajellomyces capsulatus strain H143.</title>
        <authorList>
            <person name="Champion M."/>
            <person name="Cuomo C.A."/>
            <person name="Ma L.-J."/>
            <person name="Henn M.R."/>
            <person name="Sil A."/>
            <person name="Goldman B."/>
            <person name="Young S.K."/>
            <person name="Kodira C.D."/>
            <person name="Zeng Q."/>
            <person name="Koehrsen M."/>
            <person name="Alvarado L."/>
            <person name="Berlin A.M."/>
            <person name="Borenstein D."/>
            <person name="Chen Z."/>
            <person name="Engels R."/>
            <person name="Freedman E."/>
            <person name="Gellesch M."/>
            <person name="Goldberg J."/>
            <person name="Griggs A."/>
            <person name="Gujja S."/>
            <person name="Heiman D.I."/>
            <person name="Hepburn T.A."/>
            <person name="Howarth C."/>
            <person name="Jen D."/>
            <person name="Larson L."/>
            <person name="Lewis B."/>
            <person name="Mehta T."/>
            <person name="Park D."/>
            <person name="Pearson M."/>
            <person name="Roberts A."/>
            <person name="Saif S."/>
            <person name="Shea T.D."/>
            <person name="Shenoy N."/>
            <person name="Sisk P."/>
            <person name="Stolte C."/>
            <person name="Sykes S."/>
            <person name="Walk T."/>
            <person name="White J."/>
            <person name="Yandava C."/>
            <person name="Klein B."/>
            <person name="McEwen J.G."/>
            <person name="Puccia R."/>
            <person name="Goldman G.H."/>
            <person name="Felipe M.S."/>
            <person name="Nino-Vega G."/>
            <person name="San-Blas G."/>
            <person name="Taylor J.W."/>
            <person name="Mendoza L."/>
            <person name="Galagan J.E."/>
            <person name="Nusbaum C."/>
            <person name="Birren B.W."/>
        </authorList>
    </citation>
    <scope>NUCLEOTIDE SEQUENCE [LARGE SCALE GENOMIC DNA]</scope>
    <source>
        <strain evidence="4">H143</strain>
    </source>
</reference>
<accession>C6HCJ7</accession>
<feature type="compositionally biased region" description="Acidic residues" evidence="1">
    <location>
        <begin position="78"/>
        <end position="103"/>
    </location>
</feature>
<proteinExistence type="predicted"/>
<name>C6HCJ7_AJECH</name>
<dbReference type="OrthoDB" id="4360092at2759"/>
<dbReference type="PANTHER" id="PTHR37535:SF2">
    <property type="entry name" value="FINGER DOMAIN PROTEIN, PUTATIVE (AFU_ORTHOLOGUE AFUA_6G09300)-RELATED"/>
    <property type="match status" value="1"/>
</dbReference>
<gene>
    <name evidence="3" type="ORF">HCDG_03746</name>
</gene>
<evidence type="ECO:0000259" key="2">
    <source>
        <dbReference type="PROSITE" id="PS00028"/>
    </source>
</evidence>
<dbReference type="HOGENOM" id="CLU_015282_1_0_1"/>
<feature type="region of interest" description="Disordered" evidence="1">
    <location>
        <begin position="120"/>
        <end position="139"/>
    </location>
</feature>
<feature type="domain" description="C2H2-type" evidence="2">
    <location>
        <begin position="733"/>
        <end position="754"/>
    </location>
</feature>
<dbReference type="Proteomes" id="UP000002624">
    <property type="component" value="Unassembled WGS sequence"/>
</dbReference>
<feature type="region of interest" description="Disordered" evidence="1">
    <location>
        <begin position="627"/>
        <end position="665"/>
    </location>
</feature>
<feature type="compositionally biased region" description="Polar residues" evidence="1">
    <location>
        <begin position="8"/>
        <end position="30"/>
    </location>
</feature>
<dbReference type="AlphaFoldDB" id="C6HCJ7"/>
<protein>
    <submittedName>
        <fullName evidence="3">C2H2 finger domain-containing protein</fullName>
    </submittedName>
</protein>
<dbReference type="OMA" id="MKHANIR"/>
<feature type="region of interest" description="Disordered" evidence="1">
    <location>
        <begin position="1"/>
        <end position="105"/>
    </location>
</feature>
<dbReference type="PROSITE" id="PS00028">
    <property type="entry name" value="ZINC_FINGER_C2H2_1"/>
    <property type="match status" value="1"/>
</dbReference>
<dbReference type="Pfam" id="PF11917">
    <property type="entry name" value="DUF3435"/>
    <property type="match status" value="1"/>
</dbReference>
<feature type="compositionally biased region" description="Pro residues" evidence="1">
    <location>
        <begin position="638"/>
        <end position="647"/>
    </location>
</feature>
<organism evidence="3 4">
    <name type="scientific">Ajellomyces capsulatus (strain H143)</name>
    <name type="common">Darling's disease fungus</name>
    <name type="synonym">Histoplasma capsulatum</name>
    <dbReference type="NCBI Taxonomy" id="544712"/>
    <lineage>
        <taxon>Eukaryota</taxon>
        <taxon>Fungi</taxon>
        <taxon>Dikarya</taxon>
        <taxon>Ascomycota</taxon>
        <taxon>Pezizomycotina</taxon>
        <taxon>Eurotiomycetes</taxon>
        <taxon>Eurotiomycetidae</taxon>
        <taxon>Onygenales</taxon>
        <taxon>Ajellomycetaceae</taxon>
        <taxon>Histoplasma</taxon>
    </lineage>
</organism>
<feature type="compositionally biased region" description="Basic residues" evidence="1">
    <location>
        <begin position="48"/>
        <end position="60"/>
    </location>
</feature>
<dbReference type="PANTHER" id="PTHR37535">
    <property type="entry name" value="FLUG DOMAIN PROTEIN"/>
    <property type="match status" value="1"/>
</dbReference>
<dbReference type="InterPro" id="IPR013087">
    <property type="entry name" value="Znf_C2H2_type"/>
</dbReference>
<evidence type="ECO:0000256" key="1">
    <source>
        <dbReference type="SAM" id="MobiDB-lite"/>
    </source>
</evidence>
<feature type="compositionally biased region" description="Low complexity" evidence="1">
    <location>
        <begin position="65"/>
        <end position="77"/>
    </location>
</feature>
<dbReference type="InterPro" id="IPR021842">
    <property type="entry name" value="DUF3435"/>
</dbReference>
<dbReference type="EMBL" id="GG692422">
    <property type="protein sequence ID" value="EER42287.1"/>
    <property type="molecule type" value="Genomic_DNA"/>
</dbReference>
<sequence>MPKRRHNQVISSNDGGTTDESSRMDMNSGSDYGYETELTEPDSDVPRDRRRGKRKRRQLHYRPSTSVPKKVVAAAATDDSDDDTDPEDDTDDEISSGDEDDDYSPGARRLIARMEDHWQRSASLSPARNPLPPLNPRFGTDRETISRYCRKKEAEPSAHRKWRDPIDALRAAGRSDLYRFFNWRFGLKLGEGRSSTEGDEQVELPEGRLEELPALLRGRDWQQGRCTADAVDAEGKSHSPIGRRLSRLIVVEEPSTAGQEAWAGHTGEGEDAGRDPSGGPHLPTVEFRYRFTKKHLGLTPTNTFILPEIIYEPSLILSPHNFLFGILFFFGAFKATNLTSMEKLRGLTIGGGRQQKPIPLKPEMADHYVFCKVTKEGGKVRILPEEKMDPSSAIRTIAEICGFLHPWFNHRCRYGGGLILNKSGLVGDAEQNLVLKHASIRTFLDHYIPRTVSINMQPLISGLEPNAPLMRAITRIGRWLDKRRPRHLTDAQKATVEQDPELQEVIQKRDRAGRRAVQTNSPGAIEKFARRKDDVKKTRNRLLYRYRKQVREEFDDEQAVIDIERQLSGMALDEEAKETLEEEQMLPAQIHLLSKLLTWPTSRSVEEELRRRDAGVEAVRMYCGVLEGGPRRGRRPKAPPPSPPLPPTQTLVETDGRSKTNDEVSPEAWSDALRAAEEHIRDAKQPRGCFECYAHPGSSDHRRIHRYSRPADLSRHFRDDHLLHLKDGEPAWCSWCEIKLEHKMHVQNHAKMVHRVHT</sequence>
<dbReference type="VEuPathDB" id="FungiDB:HCDG_03746"/>
<evidence type="ECO:0000313" key="3">
    <source>
        <dbReference type="EMBL" id="EER42287.1"/>
    </source>
</evidence>
<evidence type="ECO:0000313" key="4">
    <source>
        <dbReference type="Proteomes" id="UP000002624"/>
    </source>
</evidence>